<dbReference type="CDD" id="cd00132">
    <property type="entry name" value="CRIB"/>
    <property type="match status" value="1"/>
</dbReference>
<proteinExistence type="predicted"/>
<feature type="domain" description="CRIB" evidence="2">
    <location>
        <begin position="29"/>
        <end position="42"/>
    </location>
</feature>
<evidence type="ECO:0000259" key="2">
    <source>
        <dbReference type="PROSITE" id="PS50108"/>
    </source>
</evidence>
<dbReference type="SMART" id="SM00285">
    <property type="entry name" value="PBD"/>
    <property type="match status" value="1"/>
</dbReference>
<dbReference type="InterPro" id="IPR036936">
    <property type="entry name" value="CRIB_dom_sf"/>
</dbReference>
<feature type="compositionally biased region" description="Basic residues" evidence="1">
    <location>
        <begin position="125"/>
        <end position="136"/>
    </location>
</feature>
<evidence type="ECO:0000313" key="4">
    <source>
        <dbReference type="Proteomes" id="UP001153076"/>
    </source>
</evidence>
<feature type="region of interest" description="Disordered" evidence="1">
    <location>
        <begin position="100"/>
        <end position="230"/>
    </location>
</feature>
<dbReference type="PANTHER" id="PTHR46325">
    <property type="entry name" value="CRIB DOMAIN-CONTAINING PROTEIN RIC8"/>
    <property type="match status" value="1"/>
</dbReference>
<dbReference type="AlphaFoldDB" id="A0A9Q1Q8Y7"/>
<dbReference type="Proteomes" id="UP001153076">
    <property type="component" value="Unassembled WGS sequence"/>
</dbReference>
<comment type="caution">
    <text evidence="3">The sequence shown here is derived from an EMBL/GenBank/DDBJ whole genome shotgun (WGS) entry which is preliminary data.</text>
</comment>
<dbReference type="Pfam" id="PF00786">
    <property type="entry name" value="PBD"/>
    <property type="match status" value="1"/>
</dbReference>
<protein>
    <recommendedName>
        <fullName evidence="2">CRIB domain-containing protein</fullName>
    </recommendedName>
</protein>
<gene>
    <name evidence="3" type="ORF">Cgig2_020443</name>
</gene>
<dbReference type="OrthoDB" id="4206278at2759"/>
<keyword evidence="4" id="KW-1185">Reference proteome</keyword>
<feature type="compositionally biased region" description="Polar residues" evidence="1">
    <location>
        <begin position="138"/>
        <end position="155"/>
    </location>
</feature>
<evidence type="ECO:0000313" key="3">
    <source>
        <dbReference type="EMBL" id="KAJ8433363.1"/>
    </source>
</evidence>
<feature type="compositionally biased region" description="Basic and acidic residues" evidence="1">
    <location>
        <begin position="100"/>
        <end position="112"/>
    </location>
</feature>
<organism evidence="3 4">
    <name type="scientific">Carnegiea gigantea</name>
    <dbReference type="NCBI Taxonomy" id="171969"/>
    <lineage>
        <taxon>Eukaryota</taxon>
        <taxon>Viridiplantae</taxon>
        <taxon>Streptophyta</taxon>
        <taxon>Embryophyta</taxon>
        <taxon>Tracheophyta</taxon>
        <taxon>Spermatophyta</taxon>
        <taxon>Magnoliopsida</taxon>
        <taxon>eudicotyledons</taxon>
        <taxon>Gunneridae</taxon>
        <taxon>Pentapetalae</taxon>
        <taxon>Caryophyllales</taxon>
        <taxon>Cactineae</taxon>
        <taxon>Cactaceae</taxon>
        <taxon>Cactoideae</taxon>
        <taxon>Echinocereeae</taxon>
        <taxon>Carnegiea</taxon>
    </lineage>
</organism>
<dbReference type="PANTHER" id="PTHR46325:SF20">
    <property type="entry name" value="CRIB DOMAIN-CONTAINING PROTEIN RIC10"/>
    <property type="match status" value="1"/>
</dbReference>
<dbReference type="EMBL" id="JAKOGI010000546">
    <property type="protein sequence ID" value="KAJ8433363.1"/>
    <property type="molecule type" value="Genomic_DNA"/>
</dbReference>
<name>A0A9Q1Q8Y7_9CARY</name>
<feature type="compositionally biased region" description="Low complexity" evidence="1">
    <location>
        <begin position="188"/>
        <end position="197"/>
    </location>
</feature>
<sequence>MSTKMKGLFKGLRYISQIFEEQGEKELQIGLPTDVRHVAHIGWDGPSSSAPSWISQFKGEGDSSGAASPNGEIMYEKLTQALLLFFLWALLVDMQNVPRVRDPRLPPQEKRVSTGSDSALESPLSRRRSDKPRASRRQSLAGSSVESPWRSTTSESRVKSPPGLESPRDSTGSGSGSGSKNRKKKSKGLSGTSSKSSLKSKRVDQTAYGSDPGSTALKSKDKSQSSVHAL</sequence>
<evidence type="ECO:0000256" key="1">
    <source>
        <dbReference type="SAM" id="MobiDB-lite"/>
    </source>
</evidence>
<accession>A0A9Q1Q8Y7</accession>
<dbReference type="Gene3D" id="3.90.810.10">
    <property type="entry name" value="CRIB domain"/>
    <property type="match status" value="1"/>
</dbReference>
<dbReference type="PROSITE" id="PS50108">
    <property type="entry name" value="CRIB"/>
    <property type="match status" value="1"/>
</dbReference>
<reference evidence="3" key="1">
    <citation type="submission" date="2022-04" db="EMBL/GenBank/DDBJ databases">
        <title>Carnegiea gigantea Genome sequencing and assembly v2.</title>
        <authorList>
            <person name="Copetti D."/>
            <person name="Sanderson M.J."/>
            <person name="Burquez A."/>
            <person name="Wojciechowski M.F."/>
        </authorList>
    </citation>
    <scope>NUCLEOTIDE SEQUENCE</scope>
    <source>
        <strain evidence="3">SGP5-SGP5p</strain>
        <tissue evidence="3">Aerial part</tissue>
    </source>
</reference>
<dbReference type="InterPro" id="IPR000095">
    <property type="entry name" value="CRIB_dom"/>
</dbReference>